<dbReference type="OrthoDB" id="9808843at2"/>
<protein>
    <recommendedName>
        <fullName evidence="1">HTH luxR-type domain-containing protein</fullName>
    </recommendedName>
</protein>
<dbReference type="Pfam" id="PF00196">
    <property type="entry name" value="GerE"/>
    <property type="match status" value="1"/>
</dbReference>
<name>A0A5M3XTZ5_9ACTN</name>
<dbReference type="PROSITE" id="PS50043">
    <property type="entry name" value="HTH_LUXR_2"/>
    <property type="match status" value="1"/>
</dbReference>
<dbReference type="InterPro" id="IPR000792">
    <property type="entry name" value="Tscrpt_reg_LuxR_C"/>
</dbReference>
<dbReference type="InterPro" id="IPR036388">
    <property type="entry name" value="WH-like_DNA-bd_sf"/>
</dbReference>
<dbReference type="RefSeq" id="WP_155349201.1">
    <property type="nucleotide sequence ID" value="NZ_BAAAHM010000041.1"/>
</dbReference>
<dbReference type="EMBL" id="BLAF01000051">
    <property type="protein sequence ID" value="GES24350.1"/>
    <property type="molecule type" value="Genomic_DNA"/>
</dbReference>
<dbReference type="SUPFAM" id="SSF46894">
    <property type="entry name" value="C-terminal effector domain of the bipartite response regulators"/>
    <property type="match status" value="1"/>
</dbReference>
<accession>A0A5M3XTZ5</accession>
<evidence type="ECO:0000313" key="2">
    <source>
        <dbReference type="EMBL" id="GES24350.1"/>
    </source>
</evidence>
<dbReference type="SMART" id="SM00421">
    <property type="entry name" value="HTH_LUXR"/>
    <property type="match status" value="1"/>
</dbReference>
<organism evidence="2 3">
    <name type="scientific">Acrocarpospora pleiomorpha</name>
    <dbReference type="NCBI Taxonomy" id="90975"/>
    <lineage>
        <taxon>Bacteria</taxon>
        <taxon>Bacillati</taxon>
        <taxon>Actinomycetota</taxon>
        <taxon>Actinomycetes</taxon>
        <taxon>Streptosporangiales</taxon>
        <taxon>Streptosporangiaceae</taxon>
        <taxon>Acrocarpospora</taxon>
    </lineage>
</organism>
<dbReference type="Gene3D" id="1.10.10.10">
    <property type="entry name" value="Winged helix-like DNA-binding domain superfamily/Winged helix DNA-binding domain"/>
    <property type="match status" value="1"/>
</dbReference>
<dbReference type="GO" id="GO:0003677">
    <property type="term" value="F:DNA binding"/>
    <property type="evidence" value="ECO:0007669"/>
    <property type="project" value="InterPro"/>
</dbReference>
<dbReference type="InterPro" id="IPR016032">
    <property type="entry name" value="Sig_transdc_resp-reg_C-effctor"/>
</dbReference>
<evidence type="ECO:0000259" key="1">
    <source>
        <dbReference type="PROSITE" id="PS50043"/>
    </source>
</evidence>
<keyword evidence="3" id="KW-1185">Reference proteome</keyword>
<dbReference type="Proteomes" id="UP000377595">
    <property type="component" value="Unassembled WGS sequence"/>
</dbReference>
<feature type="domain" description="HTH luxR-type" evidence="1">
    <location>
        <begin position="1"/>
        <end position="64"/>
    </location>
</feature>
<dbReference type="AlphaFoldDB" id="A0A5M3XTZ5"/>
<gene>
    <name evidence="2" type="ORF">Aple_072490</name>
</gene>
<comment type="caution">
    <text evidence="2">The sequence shown here is derived from an EMBL/GenBank/DDBJ whole genome shotgun (WGS) entry which is preliminary data.</text>
</comment>
<sequence>MSAAPSPLTDRETEVLAAAGPDTPIRDVARAVFLSPGTVRNYLSAITAKLGTTTRADRFPASTE</sequence>
<reference evidence="2 3" key="1">
    <citation type="submission" date="2019-10" db="EMBL/GenBank/DDBJ databases">
        <title>Whole genome shotgun sequence of Acrocarpospora pleiomorpha NBRC 16267.</title>
        <authorList>
            <person name="Ichikawa N."/>
            <person name="Kimura A."/>
            <person name="Kitahashi Y."/>
            <person name="Komaki H."/>
            <person name="Oguchi A."/>
        </authorList>
    </citation>
    <scope>NUCLEOTIDE SEQUENCE [LARGE SCALE GENOMIC DNA]</scope>
    <source>
        <strain evidence="2 3">NBRC 16267</strain>
    </source>
</reference>
<proteinExistence type="predicted"/>
<dbReference type="GO" id="GO:0006355">
    <property type="term" value="P:regulation of DNA-templated transcription"/>
    <property type="evidence" value="ECO:0007669"/>
    <property type="project" value="InterPro"/>
</dbReference>
<evidence type="ECO:0000313" key="3">
    <source>
        <dbReference type="Proteomes" id="UP000377595"/>
    </source>
</evidence>